<evidence type="ECO:0000256" key="1">
    <source>
        <dbReference type="ARBA" id="ARBA00022679"/>
    </source>
</evidence>
<evidence type="ECO:0000259" key="3">
    <source>
        <dbReference type="Pfam" id="PF00685"/>
    </source>
</evidence>
<dbReference type="PANTHER" id="PTHR10605:SF56">
    <property type="entry name" value="BIFUNCTIONAL HEPARAN SULFATE N-DEACETYLASE_N-SULFOTRANSFERASE"/>
    <property type="match status" value="1"/>
</dbReference>
<organism evidence="4 5">
    <name type="scientific">Haloferula luteola</name>
    <dbReference type="NCBI Taxonomy" id="595692"/>
    <lineage>
        <taxon>Bacteria</taxon>
        <taxon>Pseudomonadati</taxon>
        <taxon>Verrucomicrobiota</taxon>
        <taxon>Verrucomicrobiia</taxon>
        <taxon>Verrucomicrobiales</taxon>
        <taxon>Verrucomicrobiaceae</taxon>
        <taxon>Haloferula</taxon>
    </lineage>
</organism>
<dbReference type="RefSeq" id="WP_184015668.1">
    <property type="nucleotide sequence ID" value="NZ_JACHFD010000002.1"/>
</dbReference>
<feature type="domain" description="Sulfotransferase" evidence="3">
    <location>
        <begin position="4"/>
        <end position="212"/>
    </location>
</feature>
<dbReference type="InterPro" id="IPR000863">
    <property type="entry name" value="Sulfotransferase_dom"/>
</dbReference>
<dbReference type="Gene3D" id="3.40.50.300">
    <property type="entry name" value="P-loop containing nucleotide triphosphate hydrolases"/>
    <property type="match status" value="1"/>
</dbReference>
<comment type="caution">
    <text evidence="4">The sequence shown here is derived from an EMBL/GenBank/DDBJ whole genome shotgun (WGS) entry which is preliminary data.</text>
</comment>
<dbReference type="InterPro" id="IPR027417">
    <property type="entry name" value="P-loop_NTPase"/>
</dbReference>
<reference evidence="4 5" key="1">
    <citation type="submission" date="2020-08" db="EMBL/GenBank/DDBJ databases">
        <title>Genomic Encyclopedia of Type Strains, Phase IV (KMG-IV): sequencing the most valuable type-strain genomes for metagenomic binning, comparative biology and taxonomic classification.</title>
        <authorList>
            <person name="Goeker M."/>
        </authorList>
    </citation>
    <scope>NUCLEOTIDE SEQUENCE [LARGE SCALE GENOMIC DNA]</scope>
    <source>
        <strain evidence="4 5">YC6886</strain>
    </source>
</reference>
<dbReference type="SUPFAM" id="SSF52540">
    <property type="entry name" value="P-loop containing nucleoside triphosphate hydrolases"/>
    <property type="match status" value="1"/>
</dbReference>
<evidence type="ECO:0000256" key="2">
    <source>
        <dbReference type="ARBA" id="ARBA00023180"/>
    </source>
</evidence>
<dbReference type="Proteomes" id="UP000557717">
    <property type="component" value="Unassembled WGS sequence"/>
</dbReference>
<keyword evidence="5" id="KW-1185">Reference proteome</keyword>
<dbReference type="InterPro" id="IPR037359">
    <property type="entry name" value="NST/OST"/>
</dbReference>
<name>A0A840UXF1_9BACT</name>
<dbReference type="PANTHER" id="PTHR10605">
    <property type="entry name" value="HEPARAN SULFATE SULFOTRANSFERASE"/>
    <property type="match status" value="1"/>
</dbReference>
<protein>
    <recommendedName>
        <fullName evidence="3">Sulfotransferase domain-containing protein</fullName>
    </recommendedName>
</protein>
<proteinExistence type="predicted"/>
<sequence>MARPSIFIVGAPKCGTTALYHCLRQHPALYFPLAEHREAYWLFKEPGHFAGDLKIADWLRVIPEEDYLRLFEPAAEGRLCGEATATYLFSEEAPQRIRTFTGGEAKIIIMVRSPVLWMRSWHHDLLRYGYENCGDFEKAIERGERRDAGRELPRRAAFAGCMNYRKLAHFSEYVHRWQETFGQERVFIGWQPDFEGNPQAFLRRLLDFLGVDPGPMPEAKRENDSSVLPATHAFDLWLGRVMGRLPGGEPISRFLQAEVGGIYRGVVDRVLRPLSDRTIAEPLLSRLQEEFSGEETRLMEMAGAMGQMASKIAAVMM</sequence>
<dbReference type="AlphaFoldDB" id="A0A840UXF1"/>
<dbReference type="EMBL" id="JACHFD010000002">
    <property type="protein sequence ID" value="MBB5350405.1"/>
    <property type="molecule type" value="Genomic_DNA"/>
</dbReference>
<evidence type="ECO:0000313" key="5">
    <source>
        <dbReference type="Proteomes" id="UP000557717"/>
    </source>
</evidence>
<keyword evidence="2" id="KW-0325">Glycoprotein</keyword>
<dbReference type="Pfam" id="PF00685">
    <property type="entry name" value="Sulfotransfer_1"/>
    <property type="match status" value="1"/>
</dbReference>
<keyword evidence="1" id="KW-0808">Transferase</keyword>
<evidence type="ECO:0000313" key="4">
    <source>
        <dbReference type="EMBL" id="MBB5350405.1"/>
    </source>
</evidence>
<dbReference type="GO" id="GO:0008146">
    <property type="term" value="F:sulfotransferase activity"/>
    <property type="evidence" value="ECO:0007669"/>
    <property type="project" value="InterPro"/>
</dbReference>
<gene>
    <name evidence="4" type="ORF">HNR46_000629</name>
</gene>
<accession>A0A840UXF1</accession>